<name>A0A6A5U3R2_9PLEO</name>
<feature type="region of interest" description="Disordered" evidence="1">
    <location>
        <begin position="33"/>
        <end position="65"/>
    </location>
</feature>
<keyword evidence="3" id="KW-1185">Reference proteome</keyword>
<gene>
    <name evidence="2" type="ORF">CC80DRAFT_545210</name>
</gene>
<proteinExistence type="predicted"/>
<evidence type="ECO:0000313" key="2">
    <source>
        <dbReference type="EMBL" id="KAF1959773.1"/>
    </source>
</evidence>
<dbReference type="EMBL" id="ML976984">
    <property type="protein sequence ID" value="KAF1959773.1"/>
    <property type="molecule type" value="Genomic_DNA"/>
</dbReference>
<evidence type="ECO:0000313" key="3">
    <source>
        <dbReference type="Proteomes" id="UP000800035"/>
    </source>
</evidence>
<protein>
    <submittedName>
        <fullName evidence="2">Uncharacterized protein</fullName>
    </submittedName>
</protein>
<reference evidence="2" key="1">
    <citation type="journal article" date="2020" name="Stud. Mycol.">
        <title>101 Dothideomycetes genomes: a test case for predicting lifestyles and emergence of pathogens.</title>
        <authorList>
            <person name="Haridas S."/>
            <person name="Albert R."/>
            <person name="Binder M."/>
            <person name="Bloem J."/>
            <person name="Labutti K."/>
            <person name="Salamov A."/>
            <person name="Andreopoulos B."/>
            <person name="Baker S."/>
            <person name="Barry K."/>
            <person name="Bills G."/>
            <person name="Bluhm B."/>
            <person name="Cannon C."/>
            <person name="Castanera R."/>
            <person name="Culley D."/>
            <person name="Daum C."/>
            <person name="Ezra D."/>
            <person name="Gonzalez J."/>
            <person name="Henrissat B."/>
            <person name="Kuo A."/>
            <person name="Liang C."/>
            <person name="Lipzen A."/>
            <person name="Lutzoni F."/>
            <person name="Magnuson J."/>
            <person name="Mondo S."/>
            <person name="Nolan M."/>
            <person name="Ohm R."/>
            <person name="Pangilinan J."/>
            <person name="Park H.-J."/>
            <person name="Ramirez L."/>
            <person name="Alfaro M."/>
            <person name="Sun H."/>
            <person name="Tritt A."/>
            <person name="Yoshinaga Y."/>
            <person name="Zwiers L.-H."/>
            <person name="Turgeon B."/>
            <person name="Goodwin S."/>
            <person name="Spatafora J."/>
            <person name="Crous P."/>
            <person name="Grigoriev I."/>
        </authorList>
    </citation>
    <scope>NUCLEOTIDE SEQUENCE</scope>
    <source>
        <strain evidence="2">CBS 675.92</strain>
    </source>
</reference>
<dbReference type="AlphaFoldDB" id="A0A6A5U3R2"/>
<dbReference type="Proteomes" id="UP000800035">
    <property type="component" value="Unassembled WGS sequence"/>
</dbReference>
<sequence length="144" mass="15420">MTVCQCLPVHCGLLSPADTAMVEAETLARPLPASAAPAEPAKLTTSTSRLQASPLSSGVHGRSSVSDETSRRRSWLILLLRWPFLRSDSHAASELELESVPLPEARSRFGFAFAILGGFVVFTERLAGVGRAASHTQRWSPPAP</sequence>
<accession>A0A6A5U3R2</accession>
<feature type="compositionally biased region" description="Polar residues" evidence="1">
    <location>
        <begin position="43"/>
        <end position="56"/>
    </location>
</feature>
<organism evidence="2 3">
    <name type="scientific">Byssothecium circinans</name>
    <dbReference type="NCBI Taxonomy" id="147558"/>
    <lineage>
        <taxon>Eukaryota</taxon>
        <taxon>Fungi</taxon>
        <taxon>Dikarya</taxon>
        <taxon>Ascomycota</taxon>
        <taxon>Pezizomycotina</taxon>
        <taxon>Dothideomycetes</taxon>
        <taxon>Pleosporomycetidae</taxon>
        <taxon>Pleosporales</taxon>
        <taxon>Massarineae</taxon>
        <taxon>Massarinaceae</taxon>
        <taxon>Byssothecium</taxon>
    </lineage>
</organism>
<evidence type="ECO:0000256" key="1">
    <source>
        <dbReference type="SAM" id="MobiDB-lite"/>
    </source>
</evidence>